<evidence type="ECO:0000256" key="3">
    <source>
        <dbReference type="ARBA" id="ARBA00022840"/>
    </source>
</evidence>
<dbReference type="Pfam" id="PF00005">
    <property type="entry name" value="ABC_tran"/>
    <property type="match status" value="1"/>
</dbReference>
<dbReference type="EMBL" id="CP015136">
    <property type="protein sequence ID" value="AMY10753.1"/>
    <property type="molecule type" value="Genomic_DNA"/>
</dbReference>
<dbReference type="PANTHER" id="PTHR43023:SF3">
    <property type="entry name" value="PROTEIN TRIGALACTOSYLDIACYLGLYCEROL 3, CHLOROPLASTIC"/>
    <property type="match status" value="1"/>
</dbReference>
<feature type="domain" description="ABC transporter" evidence="4">
    <location>
        <begin position="16"/>
        <end position="252"/>
    </location>
</feature>
<dbReference type="STRING" id="1855912.LuPra_03994"/>
<accession>A0A143PRG3</accession>
<gene>
    <name evidence="5" type="primary">cysA</name>
    <name evidence="5" type="ORF">LuPra_03994</name>
</gene>
<proteinExistence type="predicted"/>
<dbReference type="OrthoDB" id="9802264at2"/>
<dbReference type="Proteomes" id="UP000076079">
    <property type="component" value="Chromosome"/>
</dbReference>
<evidence type="ECO:0000256" key="2">
    <source>
        <dbReference type="ARBA" id="ARBA00022741"/>
    </source>
</evidence>
<reference evidence="6" key="2">
    <citation type="submission" date="2016-04" db="EMBL/GenBank/DDBJ databases">
        <title>First Complete Genome Sequence of a Subdivision 6 Acidobacterium.</title>
        <authorList>
            <person name="Huang S."/>
            <person name="Vieira S."/>
            <person name="Bunk B."/>
            <person name="Riedel T."/>
            <person name="Sproeer C."/>
            <person name="Overmann J."/>
        </authorList>
    </citation>
    <scope>NUCLEOTIDE SEQUENCE [LARGE SCALE GENOMIC DNA]</scope>
    <source>
        <strain evidence="6">DSM 100886 HEG_-6_39</strain>
    </source>
</reference>
<sequence length="290" mass="31232">MPTSLHPRAPAPEPAIAFEHVSLAFDGTTVLRDVTFALPEGDTAILIGPSGSGKSLLLKLTLGLLQPDAGAIFVHGRRIDRLSERELVAVRDEIGMLFQEGALFDSLTVGENVGFKLADQARLAPDRIRARVEEVLGFIGLEPYIDRLPSELSGGQRRRVAIARAVAARPRVLLFDDPTAGLDPITAKSVDAEIIKLRDLQHVSALVVTHQLQDAFYIATHEAAVTNGRFVIRPRADQAASRAHVLLLRDGAIGFDGPVAALLDSRDPYVRTYLTGWVPPLSLHASAGVA</sequence>
<protein>
    <submittedName>
        <fullName evidence="5">Sulfate/thiosulfate import ATP-binding protein CysA</fullName>
        <ecNumber evidence="5">3.6.3.25</ecNumber>
    </submittedName>
</protein>
<dbReference type="Gene3D" id="3.40.50.300">
    <property type="entry name" value="P-loop containing nucleotide triphosphate hydrolases"/>
    <property type="match status" value="1"/>
</dbReference>
<dbReference type="InterPro" id="IPR003439">
    <property type="entry name" value="ABC_transporter-like_ATP-bd"/>
</dbReference>
<dbReference type="GO" id="GO:0016887">
    <property type="term" value="F:ATP hydrolysis activity"/>
    <property type="evidence" value="ECO:0007669"/>
    <property type="project" value="InterPro"/>
</dbReference>
<dbReference type="SMART" id="SM00382">
    <property type="entry name" value="AAA"/>
    <property type="match status" value="1"/>
</dbReference>
<organism evidence="5 6">
    <name type="scientific">Luteitalea pratensis</name>
    <dbReference type="NCBI Taxonomy" id="1855912"/>
    <lineage>
        <taxon>Bacteria</taxon>
        <taxon>Pseudomonadati</taxon>
        <taxon>Acidobacteriota</taxon>
        <taxon>Vicinamibacteria</taxon>
        <taxon>Vicinamibacterales</taxon>
        <taxon>Vicinamibacteraceae</taxon>
        <taxon>Luteitalea</taxon>
    </lineage>
</organism>
<dbReference type="PROSITE" id="PS50893">
    <property type="entry name" value="ABC_TRANSPORTER_2"/>
    <property type="match status" value="1"/>
</dbReference>
<keyword evidence="3 5" id="KW-0067">ATP-binding</keyword>
<dbReference type="GO" id="GO:0005524">
    <property type="term" value="F:ATP binding"/>
    <property type="evidence" value="ECO:0007669"/>
    <property type="project" value="UniProtKB-KW"/>
</dbReference>
<dbReference type="InterPro" id="IPR027417">
    <property type="entry name" value="P-loop_NTPase"/>
</dbReference>
<reference evidence="5 6" key="1">
    <citation type="journal article" date="2016" name="Genome Announc.">
        <title>First Complete Genome Sequence of a Subdivision 6 Acidobacterium Strain.</title>
        <authorList>
            <person name="Huang S."/>
            <person name="Vieira S."/>
            <person name="Bunk B."/>
            <person name="Riedel T."/>
            <person name="Sproer C."/>
            <person name="Overmann J."/>
        </authorList>
    </citation>
    <scope>NUCLEOTIDE SEQUENCE [LARGE SCALE GENOMIC DNA]</scope>
    <source>
        <strain evidence="6">DSM 100886 HEG_-6_39</strain>
    </source>
</reference>
<evidence type="ECO:0000313" key="6">
    <source>
        <dbReference type="Proteomes" id="UP000076079"/>
    </source>
</evidence>
<dbReference type="SUPFAM" id="SSF52540">
    <property type="entry name" value="P-loop containing nucleoside triphosphate hydrolases"/>
    <property type="match status" value="1"/>
</dbReference>
<dbReference type="KEGG" id="abac:LuPra_03994"/>
<dbReference type="EC" id="3.6.3.25" evidence="5"/>
<keyword evidence="1" id="KW-0813">Transport</keyword>
<name>A0A143PRG3_LUTPR</name>
<keyword evidence="6" id="KW-1185">Reference proteome</keyword>
<keyword evidence="2" id="KW-0547">Nucleotide-binding</keyword>
<evidence type="ECO:0000256" key="1">
    <source>
        <dbReference type="ARBA" id="ARBA00022448"/>
    </source>
</evidence>
<dbReference type="PROSITE" id="PS00211">
    <property type="entry name" value="ABC_TRANSPORTER_1"/>
    <property type="match status" value="1"/>
</dbReference>
<evidence type="ECO:0000313" key="5">
    <source>
        <dbReference type="EMBL" id="AMY10753.1"/>
    </source>
</evidence>
<keyword evidence="5" id="KW-0378">Hydrolase</keyword>
<dbReference type="PANTHER" id="PTHR43023">
    <property type="entry name" value="PROTEIN TRIGALACTOSYLDIACYLGLYCEROL 3, CHLOROPLASTIC"/>
    <property type="match status" value="1"/>
</dbReference>
<dbReference type="InterPro" id="IPR017871">
    <property type="entry name" value="ABC_transporter-like_CS"/>
</dbReference>
<evidence type="ECO:0000259" key="4">
    <source>
        <dbReference type="PROSITE" id="PS50893"/>
    </source>
</evidence>
<dbReference type="InterPro" id="IPR003593">
    <property type="entry name" value="AAA+_ATPase"/>
</dbReference>
<dbReference type="AlphaFoldDB" id="A0A143PRG3"/>